<dbReference type="Proteomes" id="UP001163324">
    <property type="component" value="Chromosome 6"/>
</dbReference>
<reference evidence="1" key="1">
    <citation type="submission" date="2022-10" db="EMBL/GenBank/DDBJ databases">
        <title>Complete Genome of Trichothecium roseum strain YXFP-22015, a Plant Pathogen Isolated from Citrus.</title>
        <authorList>
            <person name="Wang Y."/>
            <person name="Zhu L."/>
        </authorList>
    </citation>
    <scope>NUCLEOTIDE SEQUENCE</scope>
    <source>
        <strain evidence="1">YXFP-22015</strain>
    </source>
</reference>
<evidence type="ECO:0000313" key="2">
    <source>
        <dbReference type="Proteomes" id="UP001163324"/>
    </source>
</evidence>
<evidence type="ECO:0000313" key="1">
    <source>
        <dbReference type="EMBL" id="KAI9898125.1"/>
    </source>
</evidence>
<accession>A0ACC0UXA5</accession>
<protein>
    <submittedName>
        <fullName evidence="1">Uncharacterized protein</fullName>
    </submittedName>
</protein>
<comment type="caution">
    <text evidence="1">The sequence shown here is derived from an EMBL/GenBank/DDBJ whole genome shotgun (WGS) entry which is preliminary data.</text>
</comment>
<keyword evidence="2" id="KW-1185">Reference proteome</keyword>
<gene>
    <name evidence="1" type="ORF">N3K66_006485</name>
</gene>
<proteinExistence type="predicted"/>
<dbReference type="EMBL" id="CM047945">
    <property type="protein sequence ID" value="KAI9898125.1"/>
    <property type="molecule type" value="Genomic_DNA"/>
</dbReference>
<sequence>METATTKKRLRALQPLTPDLHERAWSSSPHPTLPLLSTAHARSTTVFSLTTLSAHSTLQGGHTRSVRSSSWKPGLGAGKLCLVTGSFDSTAGLWRWEEEGAGEEEGLEREITAASSSAKRNNDGDGWSDDGDDVSSDKGKEWEFTLVLEGHDSEIKSCAFSPAGNLLATSSRDKSVWIWEDIGPHESADEWETVAVLTEHEGDVKSLSWCPATPGRDARRRVHGVECLASASYDDTVRVWREDQDAEWVCVAVLEGHAGTVWGVEWEGRQDTGGKFPRCLSFSADGSIKVWTLQVEDEDEDDNEDGNGKDGGAGQRTALGGIPNTMRRSIRETWTCTATLPPVHKSDVYSATWSATTGLVASTGSDGVLALYRERRDGDSEWEVLETVENAHGPFEVNSVAWCKRWDSGIPAERRGVDEMLVTTGDDGVVRPWEVEI</sequence>
<name>A0ACC0UXA5_9HYPO</name>
<organism evidence="1 2">
    <name type="scientific">Trichothecium roseum</name>
    <dbReference type="NCBI Taxonomy" id="47278"/>
    <lineage>
        <taxon>Eukaryota</taxon>
        <taxon>Fungi</taxon>
        <taxon>Dikarya</taxon>
        <taxon>Ascomycota</taxon>
        <taxon>Pezizomycotina</taxon>
        <taxon>Sordariomycetes</taxon>
        <taxon>Hypocreomycetidae</taxon>
        <taxon>Hypocreales</taxon>
        <taxon>Hypocreales incertae sedis</taxon>
        <taxon>Trichothecium</taxon>
    </lineage>
</organism>